<comment type="caution">
    <text evidence="1">The sequence shown here is derived from an EMBL/GenBank/DDBJ whole genome shotgun (WGS) entry which is preliminary data.</text>
</comment>
<dbReference type="PATRIC" id="fig|1492738.3.peg.819"/>
<dbReference type="STRING" id="1492738.FEM21_08250"/>
<protein>
    <submittedName>
        <fullName evidence="1">Uncharacterized protein</fullName>
    </submittedName>
</protein>
<dbReference type="EMBL" id="JNCA01000006">
    <property type="protein sequence ID" value="KDN56273.1"/>
    <property type="molecule type" value="Genomic_DNA"/>
</dbReference>
<reference evidence="1 2" key="1">
    <citation type="submission" date="2014-05" db="EMBL/GenBank/DDBJ databases">
        <title>Genome Sequence of Flavobacterium sp. EM1321.</title>
        <authorList>
            <person name="Shin S.-K."/>
            <person name="Yi H."/>
        </authorList>
    </citation>
    <scope>NUCLEOTIDE SEQUENCE [LARGE SCALE GENOMIC DNA]</scope>
    <source>
        <strain evidence="1 2">EM1321</strain>
    </source>
</reference>
<dbReference type="eggNOG" id="ENOG5033D8N">
    <property type="taxonomic scope" value="Bacteria"/>
</dbReference>
<sequence length="77" mass="8970">MDIQAEINWIHKEIDKVKDPTFVEKLKRLLLTTNSPSDTATDTEYNIDIEKALENIQKGNFHTEDQARAISKKWGRK</sequence>
<dbReference type="RefSeq" id="WP_035658094.1">
    <property type="nucleotide sequence ID" value="NZ_JNCA01000006.1"/>
</dbReference>
<organism evidence="1 2">
    <name type="scientific">Flavobacterium seoulense</name>
    <dbReference type="NCBI Taxonomy" id="1492738"/>
    <lineage>
        <taxon>Bacteria</taxon>
        <taxon>Pseudomonadati</taxon>
        <taxon>Bacteroidota</taxon>
        <taxon>Flavobacteriia</taxon>
        <taxon>Flavobacteriales</taxon>
        <taxon>Flavobacteriaceae</taxon>
        <taxon>Flavobacterium</taxon>
    </lineage>
</organism>
<keyword evidence="2" id="KW-1185">Reference proteome</keyword>
<evidence type="ECO:0000313" key="2">
    <source>
        <dbReference type="Proteomes" id="UP000027064"/>
    </source>
</evidence>
<dbReference type="AlphaFoldDB" id="A0A066WUM2"/>
<proteinExistence type="predicted"/>
<name>A0A066WUM2_9FLAO</name>
<accession>A0A066WUM2</accession>
<dbReference type="OrthoDB" id="1202801at2"/>
<evidence type="ECO:0000313" key="1">
    <source>
        <dbReference type="EMBL" id="KDN56273.1"/>
    </source>
</evidence>
<gene>
    <name evidence="1" type="ORF">FEM21_08250</name>
</gene>
<dbReference type="Proteomes" id="UP000027064">
    <property type="component" value="Unassembled WGS sequence"/>
</dbReference>